<dbReference type="PANTHER" id="PTHR13847">
    <property type="entry name" value="SARCOSINE DEHYDROGENASE-RELATED"/>
    <property type="match status" value="1"/>
</dbReference>
<accession>A0A7K1VA45</accession>
<protein>
    <submittedName>
        <fullName evidence="3">FAD-dependent oxidoreductase</fullName>
    </submittedName>
</protein>
<proteinExistence type="predicted"/>
<dbReference type="Pfam" id="PF01266">
    <property type="entry name" value="DAO"/>
    <property type="match status" value="1"/>
</dbReference>
<dbReference type="PRINTS" id="PR00411">
    <property type="entry name" value="PNDRDTASEI"/>
</dbReference>
<dbReference type="InterPro" id="IPR036188">
    <property type="entry name" value="FAD/NAD-bd_sf"/>
</dbReference>
<dbReference type="RefSeq" id="WP_198347782.1">
    <property type="nucleotide sequence ID" value="NZ_WRPP01000011.1"/>
</dbReference>
<sequence>MSEHTEVLVIGGGVIGTSIACRLAEAGVGTLLLDRGALGSGSSGTTAGVVRTYFPGNALTGGLAVRSLAAYHDLADRTGIDLGLRRVGFLVLFTEADQVADFQRELADQRAAGVEVELVSAADAVRYNPLVDPDTLVAAAWSPEAYACDPAAIVRGFAAAAERAGAVLRTGTPVTAIDPDGVVHTPAGDIRAGTIVCAAGPWADRVAAMADVHLPVSTYPIDMLLTEAPAVAANPLPMTLHPSSLRIRSWGDRILIGMGRPAPDESREAWLDRVSRQLATTYPALAGHRVEHGWSGDLDVSPDGTAVIGRDPFRPFVYAAGFSGQGLCQAPAAGEIVRDLVLGREGNSHDRLGVQRFHPSGGVLRR</sequence>
<name>A0A7K1VA45_9NOCA</name>
<dbReference type="GO" id="GO:0005737">
    <property type="term" value="C:cytoplasm"/>
    <property type="evidence" value="ECO:0007669"/>
    <property type="project" value="TreeGrafter"/>
</dbReference>
<keyword evidence="1" id="KW-0560">Oxidoreductase</keyword>
<evidence type="ECO:0000259" key="2">
    <source>
        <dbReference type="Pfam" id="PF01266"/>
    </source>
</evidence>
<evidence type="ECO:0000256" key="1">
    <source>
        <dbReference type="ARBA" id="ARBA00023002"/>
    </source>
</evidence>
<dbReference type="EMBL" id="WRPP01000011">
    <property type="protein sequence ID" value="MVU82988.1"/>
    <property type="molecule type" value="Genomic_DNA"/>
</dbReference>
<dbReference type="GO" id="GO:0016491">
    <property type="term" value="F:oxidoreductase activity"/>
    <property type="evidence" value="ECO:0007669"/>
    <property type="project" value="UniProtKB-KW"/>
</dbReference>
<dbReference type="Proteomes" id="UP000466794">
    <property type="component" value="Unassembled WGS sequence"/>
</dbReference>
<dbReference type="AlphaFoldDB" id="A0A7K1VA45"/>
<dbReference type="Gene3D" id="3.50.50.60">
    <property type="entry name" value="FAD/NAD(P)-binding domain"/>
    <property type="match status" value="1"/>
</dbReference>
<gene>
    <name evidence="3" type="ORF">GPX89_37840</name>
</gene>
<dbReference type="PANTHER" id="PTHR13847:SF287">
    <property type="entry name" value="FAD-DEPENDENT OXIDOREDUCTASE DOMAIN-CONTAINING PROTEIN 1"/>
    <property type="match status" value="1"/>
</dbReference>
<dbReference type="Gene3D" id="3.30.9.10">
    <property type="entry name" value="D-Amino Acid Oxidase, subunit A, domain 2"/>
    <property type="match status" value="1"/>
</dbReference>
<evidence type="ECO:0000313" key="4">
    <source>
        <dbReference type="Proteomes" id="UP000466794"/>
    </source>
</evidence>
<evidence type="ECO:0000313" key="3">
    <source>
        <dbReference type="EMBL" id="MVU82988.1"/>
    </source>
</evidence>
<organism evidence="3 4">
    <name type="scientific">Nocardia terrae</name>
    <dbReference type="NCBI Taxonomy" id="2675851"/>
    <lineage>
        <taxon>Bacteria</taxon>
        <taxon>Bacillati</taxon>
        <taxon>Actinomycetota</taxon>
        <taxon>Actinomycetes</taxon>
        <taxon>Mycobacteriales</taxon>
        <taxon>Nocardiaceae</taxon>
        <taxon>Nocardia</taxon>
    </lineage>
</organism>
<keyword evidence="4" id="KW-1185">Reference proteome</keyword>
<dbReference type="SUPFAM" id="SSF51905">
    <property type="entry name" value="FAD/NAD(P)-binding domain"/>
    <property type="match status" value="1"/>
</dbReference>
<dbReference type="InterPro" id="IPR006076">
    <property type="entry name" value="FAD-dep_OxRdtase"/>
</dbReference>
<reference evidence="3 4" key="1">
    <citation type="submission" date="2019-12" db="EMBL/GenBank/DDBJ databases">
        <title>Nocardia sp. nov. ET3-3 isolated from soil.</title>
        <authorList>
            <person name="Kanchanasin P."/>
            <person name="Tanasupawat S."/>
            <person name="Yuki M."/>
            <person name="Kudo T."/>
        </authorList>
    </citation>
    <scope>NUCLEOTIDE SEQUENCE [LARGE SCALE GENOMIC DNA]</scope>
    <source>
        <strain evidence="3 4">ET3-3</strain>
    </source>
</reference>
<comment type="caution">
    <text evidence="3">The sequence shown here is derived from an EMBL/GenBank/DDBJ whole genome shotgun (WGS) entry which is preliminary data.</text>
</comment>
<feature type="domain" description="FAD dependent oxidoreductase" evidence="2">
    <location>
        <begin position="7"/>
        <end position="340"/>
    </location>
</feature>